<keyword evidence="1" id="KW-0472">Membrane</keyword>
<name>A0A846QQT5_9FLAO</name>
<feature type="transmembrane region" description="Helical" evidence="1">
    <location>
        <begin position="52"/>
        <end position="71"/>
    </location>
</feature>
<dbReference type="Proteomes" id="UP000590442">
    <property type="component" value="Unassembled WGS sequence"/>
</dbReference>
<evidence type="ECO:0000313" key="2">
    <source>
        <dbReference type="EMBL" id="NJB70501.1"/>
    </source>
</evidence>
<proteinExistence type="predicted"/>
<accession>A0A846QQT5</accession>
<feature type="transmembrane region" description="Helical" evidence="1">
    <location>
        <begin position="151"/>
        <end position="175"/>
    </location>
</feature>
<organism evidence="2 3">
    <name type="scientific">Saonia flava</name>
    <dbReference type="NCBI Taxonomy" id="523696"/>
    <lineage>
        <taxon>Bacteria</taxon>
        <taxon>Pseudomonadati</taxon>
        <taxon>Bacteroidota</taxon>
        <taxon>Flavobacteriia</taxon>
        <taxon>Flavobacteriales</taxon>
        <taxon>Flavobacteriaceae</taxon>
        <taxon>Saonia</taxon>
    </lineage>
</organism>
<evidence type="ECO:0000256" key="1">
    <source>
        <dbReference type="SAM" id="Phobius"/>
    </source>
</evidence>
<protein>
    <submittedName>
        <fullName evidence="2">Putative membrane protein</fullName>
    </submittedName>
</protein>
<comment type="caution">
    <text evidence="2">The sequence shown here is derived from an EMBL/GenBank/DDBJ whole genome shotgun (WGS) entry which is preliminary data.</text>
</comment>
<feature type="transmembrane region" description="Helical" evidence="1">
    <location>
        <begin position="12"/>
        <end position="32"/>
    </location>
</feature>
<dbReference type="InterPro" id="IPR018750">
    <property type="entry name" value="DUF2306_membrane"/>
</dbReference>
<feature type="transmembrane region" description="Helical" evidence="1">
    <location>
        <begin position="181"/>
        <end position="203"/>
    </location>
</feature>
<reference evidence="2 3" key="1">
    <citation type="submission" date="2020-03" db="EMBL/GenBank/DDBJ databases">
        <title>Genomic Encyclopedia of Type Strains, Phase IV (KMG-IV): sequencing the most valuable type-strain genomes for metagenomic binning, comparative biology and taxonomic classification.</title>
        <authorList>
            <person name="Goeker M."/>
        </authorList>
    </citation>
    <scope>NUCLEOTIDE SEQUENCE [LARGE SCALE GENOMIC DNA]</scope>
    <source>
        <strain evidence="2 3">DSM 29762</strain>
    </source>
</reference>
<keyword evidence="3" id="KW-1185">Reference proteome</keyword>
<dbReference type="RefSeq" id="WP_245201392.1">
    <property type="nucleotide sequence ID" value="NZ_JAATJJ010000001.1"/>
</dbReference>
<evidence type="ECO:0000313" key="3">
    <source>
        <dbReference type="Proteomes" id="UP000590442"/>
    </source>
</evidence>
<feature type="transmembrane region" description="Helical" evidence="1">
    <location>
        <begin position="92"/>
        <end position="112"/>
    </location>
</feature>
<feature type="transmembrane region" description="Helical" evidence="1">
    <location>
        <begin position="118"/>
        <end position="139"/>
    </location>
</feature>
<dbReference type="EMBL" id="JAATJJ010000001">
    <property type="protein sequence ID" value="NJB70501.1"/>
    <property type="molecule type" value="Genomic_DNA"/>
</dbReference>
<dbReference type="AlphaFoldDB" id="A0A846QQT5"/>
<sequence length="211" mass="24151">MNFKKAKTSIGYFFMSVFAIFIGLYPIAFMFIPEDQSLLSSKPEYLLQENWYLIAFYTHIFLGGLSLLVGFSQFFKKLRKKRLGLHKLLGKIYVYAVLLSGVSGLVIAFFASGGIISAFGFGALAILWLYTTAMAYLTIKQKNIDAHQRWMIKSYALCFAAVTLRVYLPIFLAGFKMEFIFAYRIIAWLCWVPNLLVAEFLIVRPLKTTHL</sequence>
<keyword evidence="1" id="KW-0812">Transmembrane</keyword>
<keyword evidence="1" id="KW-1133">Transmembrane helix</keyword>
<dbReference type="Pfam" id="PF10067">
    <property type="entry name" value="DUF2306"/>
    <property type="match status" value="1"/>
</dbReference>
<gene>
    <name evidence="2" type="ORF">GGR42_000963</name>
</gene>